<evidence type="ECO:0000313" key="3">
    <source>
        <dbReference type="Proteomes" id="UP001652600"/>
    </source>
</evidence>
<dbReference type="PROSITE" id="PS51729">
    <property type="entry name" value="GNAT_YJDJ"/>
    <property type="match status" value="1"/>
</dbReference>
<sequence>MNMASTNPIAGSGTDAPKIIWNEAQQRFETEDKKAYLQYLIKNGGKVMDMIHTFVPSSKRGLGLASHLCLAAFNHADGHSLSVIPSCSYISDTFLPRNPTWNYLLYSEEKKSNLV</sequence>
<dbReference type="Proteomes" id="UP001652600">
    <property type="component" value="Chromosome 7"/>
</dbReference>
<gene>
    <name evidence="4" type="primary">LOC103487584</name>
    <name evidence="2" type="synonym">103487584</name>
</gene>
<evidence type="ECO:0000313" key="4">
    <source>
        <dbReference type="RefSeq" id="XP_008444151.1"/>
    </source>
</evidence>
<dbReference type="eggNOG" id="ENOG502S1MA">
    <property type="taxonomic scope" value="Eukaryota"/>
</dbReference>
<dbReference type="InterPro" id="IPR031165">
    <property type="entry name" value="GNAT_YJDJ"/>
</dbReference>
<reference evidence="2" key="1">
    <citation type="submission" date="2023-03" db="UniProtKB">
        <authorList>
            <consortium name="EnsemblPlants"/>
        </authorList>
    </citation>
    <scope>IDENTIFICATION</scope>
</reference>
<dbReference type="InterPro" id="IPR045057">
    <property type="entry name" value="Gcn5-rel_NAT"/>
</dbReference>
<dbReference type="OrthoDB" id="74247at2759"/>
<dbReference type="PANTHER" id="PTHR31435:SF9">
    <property type="entry name" value="PROTEIN NATD1"/>
    <property type="match status" value="1"/>
</dbReference>
<feature type="domain" description="N-acetyltransferase" evidence="1">
    <location>
        <begin position="18"/>
        <end position="106"/>
    </location>
</feature>
<dbReference type="InParanoid" id="A0A1S3BAH8"/>
<dbReference type="Gene3D" id="3.40.630.30">
    <property type="match status" value="1"/>
</dbReference>
<dbReference type="Pfam" id="PF14542">
    <property type="entry name" value="Acetyltransf_CG"/>
    <property type="match status" value="1"/>
</dbReference>
<dbReference type="FunFam" id="3.40.630.30:FF:000106">
    <property type="entry name" value="Acetyltransferase At1g77540"/>
    <property type="match status" value="1"/>
</dbReference>
<dbReference type="PANTHER" id="PTHR31435">
    <property type="entry name" value="PROTEIN NATD1"/>
    <property type="match status" value="1"/>
</dbReference>
<dbReference type="RefSeq" id="XP_008444151.1">
    <property type="nucleotide sequence ID" value="XM_008445929.2"/>
</dbReference>
<dbReference type="AlphaFoldDB" id="A0A1S3BAH8"/>
<dbReference type="KEGG" id="cmo:103487584"/>
<dbReference type="SMR" id="A0A1S3BAH8"/>
<evidence type="ECO:0000259" key="1">
    <source>
        <dbReference type="PROSITE" id="PS51729"/>
    </source>
</evidence>
<reference evidence="4" key="2">
    <citation type="submission" date="2025-04" db="UniProtKB">
        <authorList>
            <consortium name="RefSeq"/>
        </authorList>
    </citation>
    <scope>IDENTIFICATION</scope>
</reference>
<keyword evidence="3" id="KW-1185">Reference proteome</keyword>
<dbReference type="GeneID" id="103487584"/>
<name>A0A1S3BAH8_CUCME</name>
<dbReference type="Gramene" id="MELO3C010476.2.1">
    <property type="protein sequence ID" value="MELO3C010476.2.1"/>
    <property type="gene ID" value="MELO3C010476.2"/>
</dbReference>
<accession>A0A1S3BAH8</accession>
<dbReference type="SUPFAM" id="SSF55729">
    <property type="entry name" value="Acyl-CoA N-acyltransferases (Nat)"/>
    <property type="match status" value="1"/>
</dbReference>
<dbReference type="EnsemblPlants" id="MELO3C010476.2.1">
    <property type="protein sequence ID" value="MELO3C010476.2.1"/>
    <property type="gene ID" value="MELO3C010476.2"/>
</dbReference>
<dbReference type="InterPro" id="IPR016181">
    <property type="entry name" value="Acyl_CoA_acyltransferase"/>
</dbReference>
<evidence type="ECO:0000313" key="2">
    <source>
        <dbReference type="EnsemblPlants" id="MELO3C010476.2.1"/>
    </source>
</evidence>
<protein>
    <submittedName>
        <fullName evidence="4">Acetyltransferase At1g77540 isoform X1</fullName>
    </submittedName>
</protein>
<proteinExistence type="predicted"/>
<organism evidence="3 4">
    <name type="scientific">Cucumis melo</name>
    <name type="common">Muskmelon</name>
    <dbReference type="NCBI Taxonomy" id="3656"/>
    <lineage>
        <taxon>Eukaryota</taxon>
        <taxon>Viridiplantae</taxon>
        <taxon>Streptophyta</taxon>
        <taxon>Embryophyta</taxon>
        <taxon>Tracheophyta</taxon>
        <taxon>Spermatophyta</taxon>
        <taxon>Magnoliopsida</taxon>
        <taxon>eudicotyledons</taxon>
        <taxon>Gunneridae</taxon>
        <taxon>Pentapetalae</taxon>
        <taxon>rosids</taxon>
        <taxon>fabids</taxon>
        <taxon>Cucurbitales</taxon>
        <taxon>Cucurbitaceae</taxon>
        <taxon>Benincaseae</taxon>
        <taxon>Cucumis</taxon>
    </lineage>
</organism>